<evidence type="ECO:0000256" key="5">
    <source>
        <dbReference type="ARBA" id="ARBA00022723"/>
    </source>
</evidence>
<keyword evidence="15" id="KW-0539">Nucleus</keyword>
<evidence type="ECO:0000256" key="10">
    <source>
        <dbReference type="ARBA" id="ARBA00022840"/>
    </source>
</evidence>
<keyword evidence="14" id="KW-0413">Isomerase</keyword>
<dbReference type="GO" id="GO:0003678">
    <property type="term" value="F:DNA helicase activity"/>
    <property type="evidence" value="ECO:0007669"/>
    <property type="project" value="TreeGrafter"/>
</dbReference>
<evidence type="ECO:0000256" key="14">
    <source>
        <dbReference type="ARBA" id="ARBA00023235"/>
    </source>
</evidence>
<dbReference type="GO" id="GO:0051539">
    <property type="term" value="F:4 iron, 4 sulfur cluster binding"/>
    <property type="evidence" value="ECO:0007669"/>
    <property type="project" value="UniProtKB-KW"/>
</dbReference>
<evidence type="ECO:0000259" key="18">
    <source>
        <dbReference type="SMART" id="SM00491"/>
    </source>
</evidence>
<protein>
    <recommendedName>
        <fullName evidence="16">DNA 5'-3' helicase FANCJ</fullName>
    </recommendedName>
</protein>
<evidence type="ECO:0000256" key="2">
    <source>
        <dbReference type="ARBA" id="ARBA00004123"/>
    </source>
</evidence>
<evidence type="ECO:0000256" key="15">
    <source>
        <dbReference type="ARBA" id="ARBA00023242"/>
    </source>
</evidence>
<dbReference type="InterPro" id="IPR027417">
    <property type="entry name" value="P-loop_NTPase"/>
</dbReference>
<keyword evidence="8" id="KW-0378">Hydrolase</keyword>
<dbReference type="PANTHER" id="PTHR11472:SF47">
    <property type="entry name" value="FANCONI ANEMIA GROUP J PROTEIN"/>
    <property type="match status" value="1"/>
</dbReference>
<sequence length="735" mass="82093">DALGITLEEILKIVPGGCLIFFPSYKLMEKLCSRWRGTGQWAQLNALKTLFVEPRGGSQDEFEPILKDYYETICQADKPTFGRKRRGKQMGLTMSQSTELPVTSKRTGGAAFLAVCRGKVSEGIDFSDENARAVIIVGIPFPNINDIKVSQKKKYNDTYKLSRSLLSGSQWYCQQAFRALNQAAGRCIRHRFDYGAIILLDERYKEERNVAYVSKWLRNALRQYDRFDAALLELQSFFGNAEEKYGKRSVSIQNIDIDVENISSIVQKKGVVKKKQLRSNSLDGYWRVVSKQEETEKSTSFSQCLTLDQKDHASISQLKTQSDVEAKAEDTVSCKEIIGSEYSFKNKPRCTEVVSVSSSYEDPDVSVVKETPDVDDGASMISFEAPRDDYSSSTVILCSSELPVQSFDSIPLSLSSAPSDEKWSSPDTPKGNISEITSSLIPEKELSLNRSVNSHTQKRRRSISSLSTKLTQEEQVDDPDIQIPQGVRVIESSMVENQRIQYVSNNQSTETKLNKKIVTNSPGMGTSPDETSGPVHSERLRIFCSICSSPLGLPANNFYMSCSLTSSSKVHLASLAKENVESSVDTSDTCILITDVSSVDQQLWNRSVEGDPLQSTWCEKDGCVFRTVFCPFCKSTDSCLGVQIMAADASNVRLLNKILFYLDHLEIKNFEPTITKPKDISPVASSDTERVAVLQYIDKFAYSPPPQQNSRGWRTKKSKLKLPRRGLLSDSRANG</sequence>
<dbReference type="GO" id="GO:0006289">
    <property type="term" value="P:nucleotide-excision repair"/>
    <property type="evidence" value="ECO:0007669"/>
    <property type="project" value="TreeGrafter"/>
</dbReference>
<gene>
    <name evidence="19" type="ORF">RJ641_032605</name>
</gene>
<dbReference type="InterPro" id="IPR045028">
    <property type="entry name" value="DinG/Rad3-like"/>
</dbReference>
<dbReference type="FunFam" id="3.40.50.300:FF:000731">
    <property type="entry name" value="Fanconi anemia group J protein homolog"/>
    <property type="match status" value="1"/>
</dbReference>
<keyword evidence="10" id="KW-0067">ATP-binding</keyword>
<keyword evidence="5" id="KW-0479">Metal-binding</keyword>
<dbReference type="InterPro" id="IPR006555">
    <property type="entry name" value="ATP-dep_Helicase_C"/>
</dbReference>
<dbReference type="GO" id="GO:0005524">
    <property type="term" value="F:ATP binding"/>
    <property type="evidence" value="ECO:0007669"/>
    <property type="project" value="UniProtKB-KW"/>
</dbReference>
<dbReference type="Pfam" id="PF13307">
    <property type="entry name" value="Helicase_C_2"/>
    <property type="match status" value="1"/>
</dbReference>
<comment type="similarity">
    <text evidence="3">Belongs to the DEAD box helicase family. DEAH subfamily.</text>
</comment>
<comment type="subcellular location">
    <subcellularLocation>
        <location evidence="2">Nucleus</location>
    </subcellularLocation>
</comment>
<dbReference type="PANTHER" id="PTHR11472">
    <property type="entry name" value="DNA REPAIR DEAD HELICASE RAD3/XP-D SUBFAMILY MEMBER"/>
    <property type="match status" value="1"/>
</dbReference>
<keyword evidence="13" id="KW-0234">DNA repair</keyword>
<evidence type="ECO:0000256" key="1">
    <source>
        <dbReference type="ARBA" id="ARBA00001966"/>
    </source>
</evidence>
<keyword evidence="20" id="KW-1185">Reference proteome</keyword>
<dbReference type="AlphaFoldDB" id="A0AAN8W0A9"/>
<evidence type="ECO:0000256" key="8">
    <source>
        <dbReference type="ARBA" id="ARBA00022801"/>
    </source>
</evidence>
<evidence type="ECO:0000256" key="3">
    <source>
        <dbReference type="ARBA" id="ARBA00008792"/>
    </source>
</evidence>
<dbReference type="GO" id="GO:0016818">
    <property type="term" value="F:hydrolase activity, acting on acid anhydrides, in phosphorus-containing anhydrides"/>
    <property type="evidence" value="ECO:0007669"/>
    <property type="project" value="InterPro"/>
</dbReference>
<comment type="cofactor">
    <cofactor evidence="1">
        <name>[4Fe-4S] cluster</name>
        <dbReference type="ChEBI" id="CHEBI:49883"/>
    </cofactor>
</comment>
<dbReference type="GO" id="GO:0003676">
    <property type="term" value="F:nucleic acid binding"/>
    <property type="evidence" value="ECO:0007669"/>
    <property type="project" value="InterPro"/>
</dbReference>
<accession>A0AAN8W0A9</accession>
<evidence type="ECO:0000256" key="9">
    <source>
        <dbReference type="ARBA" id="ARBA00022806"/>
    </source>
</evidence>
<keyword evidence="6" id="KW-0547">Nucleotide-binding</keyword>
<dbReference type="GO" id="GO:0046872">
    <property type="term" value="F:metal ion binding"/>
    <property type="evidence" value="ECO:0007669"/>
    <property type="project" value="UniProtKB-KW"/>
</dbReference>
<feature type="compositionally biased region" description="Basic residues" evidence="17">
    <location>
        <begin position="713"/>
        <end position="724"/>
    </location>
</feature>
<dbReference type="Gene3D" id="3.40.50.300">
    <property type="entry name" value="P-loop containing nucleotide triphosphate hydrolases"/>
    <property type="match status" value="1"/>
</dbReference>
<dbReference type="GO" id="GO:0005634">
    <property type="term" value="C:nucleus"/>
    <property type="evidence" value="ECO:0007669"/>
    <property type="project" value="UniProtKB-SubCell"/>
</dbReference>
<evidence type="ECO:0000256" key="16">
    <source>
        <dbReference type="ARBA" id="ARBA00082714"/>
    </source>
</evidence>
<comment type="caution">
    <text evidence="19">The sequence shown here is derived from an EMBL/GenBank/DDBJ whole genome shotgun (WGS) entry which is preliminary data.</text>
</comment>
<feature type="domain" description="ATP-dependent helicase C-terminal" evidence="18">
    <location>
        <begin position="25"/>
        <end position="206"/>
    </location>
</feature>
<keyword evidence="4" id="KW-0004">4Fe-4S</keyword>
<evidence type="ECO:0000256" key="12">
    <source>
        <dbReference type="ARBA" id="ARBA00023014"/>
    </source>
</evidence>
<evidence type="ECO:0000256" key="13">
    <source>
        <dbReference type="ARBA" id="ARBA00023204"/>
    </source>
</evidence>
<dbReference type="EMBL" id="JBAMMX010000006">
    <property type="protein sequence ID" value="KAK6939097.1"/>
    <property type="molecule type" value="Genomic_DNA"/>
</dbReference>
<evidence type="ECO:0000313" key="19">
    <source>
        <dbReference type="EMBL" id="KAK6939097.1"/>
    </source>
</evidence>
<keyword evidence="12" id="KW-0411">Iron-sulfur</keyword>
<feature type="region of interest" description="Disordered" evidence="17">
    <location>
        <begin position="702"/>
        <end position="735"/>
    </location>
</feature>
<dbReference type="GO" id="GO:1990918">
    <property type="term" value="P:double-strand break repair involved in meiotic recombination"/>
    <property type="evidence" value="ECO:0007669"/>
    <property type="project" value="TreeGrafter"/>
</dbReference>
<evidence type="ECO:0000313" key="20">
    <source>
        <dbReference type="Proteomes" id="UP001370490"/>
    </source>
</evidence>
<keyword evidence="11" id="KW-0408">Iron</keyword>
<feature type="region of interest" description="Disordered" evidence="17">
    <location>
        <begin position="447"/>
        <end position="476"/>
    </location>
</feature>
<evidence type="ECO:0000256" key="4">
    <source>
        <dbReference type="ARBA" id="ARBA00022485"/>
    </source>
</evidence>
<evidence type="ECO:0000256" key="17">
    <source>
        <dbReference type="SAM" id="MobiDB-lite"/>
    </source>
</evidence>
<dbReference type="SMART" id="SM00491">
    <property type="entry name" value="HELICc2"/>
    <property type="match status" value="1"/>
</dbReference>
<evidence type="ECO:0000256" key="11">
    <source>
        <dbReference type="ARBA" id="ARBA00023004"/>
    </source>
</evidence>
<keyword evidence="9 19" id="KW-0347">Helicase</keyword>
<keyword evidence="7" id="KW-0227">DNA damage</keyword>
<evidence type="ECO:0000256" key="7">
    <source>
        <dbReference type="ARBA" id="ARBA00022763"/>
    </source>
</evidence>
<organism evidence="19 20">
    <name type="scientific">Dillenia turbinata</name>
    <dbReference type="NCBI Taxonomy" id="194707"/>
    <lineage>
        <taxon>Eukaryota</taxon>
        <taxon>Viridiplantae</taxon>
        <taxon>Streptophyta</taxon>
        <taxon>Embryophyta</taxon>
        <taxon>Tracheophyta</taxon>
        <taxon>Spermatophyta</taxon>
        <taxon>Magnoliopsida</taxon>
        <taxon>eudicotyledons</taxon>
        <taxon>Gunneridae</taxon>
        <taxon>Pentapetalae</taxon>
        <taxon>Dilleniales</taxon>
        <taxon>Dilleniaceae</taxon>
        <taxon>Dillenia</taxon>
    </lineage>
</organism>
<name>A0AAN8W0A9_9MAGN</name>
<feature type="non-terminal residue" evidence="19">
    <location>
        <position position="1"/>
    </location>
</feature>
<evidence type="ECO:0000256" key="6">
    <source>
        <dbReference type="ARBA" id="ARBA00022741"/>
    </source>
</evidence>
<proteinExistence type="inferred from homology"/>
<reference evidence="19 20" key="1">
    <citation type="submission" date="2023-12" db="EMBL/GenBank/DDBJ databases">
        <title>A high-quality genome assembly for Dillenia turbinata (Dilleniales).</title>
        <authorList>
            <person name="Chanderbali A."/>
        </authorList>
    </citation>
    <scope>NUCLEOTIDE SEQUENCE [LARGE SCALE GENOMIC DNA]</scope>
    <source>
        <strain evidence="19">LSX21</strain>
        <tissue evidence="19">Leaf</tissue>
    </source>
</reference>
<dbReference type="CDD" id="cd18788">
    <property type="entry name" value="SF2_C_XPD"/>
    <property type="match status" value="1"/>
</dbReference>
<dbReference type="Proteomes" id="UP001370490">
    <property type="component" value="Unassembled WGS sequence"/>
</dbReference>
<feature type="region of interest" description="Disordered" evidence="17">
    <location>
        <begin position="415"/>
        <end position="434"/>
    </location>
</feature>